<sequence length="57" mass="5961">MSPRRPEATRAAASAPSSHPSARAQGGTGARGPAARTQDPQAEMCLQADGWNFRLLV</sequence>
<feature type="region of interest" description="Disordered" evidence="1">
    <location>
        <begin position="1"/>
        <end position="41"/>
    </location>
</feature>
<reference evidence="2" key="1">
    <citation type="journal article" date="2023" name="Int. J. Syst. Evol. Microbiol.">
        <title>Mesoterricola silvestris gen. nov., sp. nov., Mesoterricola sediminis sp. nov., Geothrix oryzae sp. nov., Geothrix edaphica sp. nov., Geothrix rubra sp. nov., and Geothrix limicola sp. nov., six novel members of Acidobacteriota isolated from soils.</title>
        <authorList>
            <person name="Itoh H."/>
            <person name="Sugisawa Y."/>
            <person name="Mise K."/>
            <person name="Xu Z."/>
            <person name="Kuniyasu M."/>
            <person name="Ushijima N."/>
            <person name="Kawano K."/>
            <person name="Kobayashi E."/>
            <person name="Shiratori Y."/>
            <person name="Masuda Y."/>
            <person name="Senoo K."/>
        </authorList>
    </citation>
    <scope>NUCLEOTIDE SEQUENCE</scope>
    <source>
        <strain evidence="2">W786</strain>
    </source>
</reference>
<name>A0AA48GR26_9BACT</name>
<protein>
    <submittedName>
        <fullName evidence="2">Uncharacterized protein</fullName>
    </submittedName>
</protein>
<evidence type="ECO:0000256" key="1">
    <source>
        <dbReference type="SAM" id="MobiDB-lite"/>
    </source>
</evidence>
<dbReference type="EMBL" id="AP027081">
    <property type="protein sequence ID" value="BDU76029.1"/>
    <property type="molecule type" value="Genomic_DNA"/>
</dbReference>
<organism evidence="2 3">
    <name type="scientific">Mesoterricola sediminis</name>
    <dbReference type="NCBI Taxonomy" id="2927980"/>
    <lineage>
        <taxon>Bacteria</taxon>
        <taxon>Pseudomonadati</taxon>
        <taxon>Acidobacteriota</taxon>
        <taxon>Holophagae</taxon>
        <taxon>Holophagales</taxon>
        <taxon>Holophagaceae</taxon>
        <taxon>Mesoterricola</taxon>
    </lineage>
</organism>
<keyword evidence="3" id="KW-1185">Reference proteome</keyword>
<dbReference type="RefSeq" id="WP_243331672.1">
    <property type="nucleotide sequence ID" value="NZ_AP027081.1"/>
</dbReference>
<evidence type="ECO:0000313" key="3">
    <source>
        <dbReference type="Proteomes" id="UP001228113"/>
    </source>
</evidence>
<accession>A0AA48GR26</accession>
<gene>
    <name evidence="2" type="ORF">METESE_09870</name>
</gene>
<proteinExistence type="predicted"/>
<dbReference type="Proteomes" id="UP001228113">
    <property type="component" value="Chromosome"/>
</dbReference>
<feature type="compositionally biased region" description="Low complexity" evidence="1">
    <location>
        <begin position="9"/>
        <end position="38"/>
    </location>
</feature>
<dbReference type="KEGG" id="msea:METESE_09870"/>
<dbReference type="AlphaFoldDB" id="A0AA48GR26"/>
<evidence type="ECO:0000313" key="2">
    <source>
        <dbReference type="EMBL" id="BDU76029.1"/>
    </source>
</evidence>